<evidence type="ECO:0000256" key="3">
    <source>
        <dbReference type="ARBA" id="ARBA00022729"/>
    </source>
</evidence>
<evidence type="ECO:0000313" key="6">
    <source>
        <dbReference type="EMBL" id="MBL6079143.1"/>
    </source>
</evidence>
<organism evidence="6 7">
    <name type="scientific">Belnapia arida</name>
    <dbReference type="NCBI Taxonomy" id="2804533"/>
    <lineage>
        <taxon>Bacteria</taxon>
        <taxon>Pseudomonadati</taxon>
        <taxon>Pseudomonadota</taxon>
        <taxon>Alphaproteobacteria</taxon>
        <taxon>Acetobacterales</taxon>
        <taxon>Roseomonadaceae</taxon>
        <taxon>Belnapia</taxon>
    </lineage>
</organism>
<dbReference type="Gene3D" id="3.90.76.10">
    <property type="entry name" value="Dipeptide-binding Protein, Domain 1"/>
    <property type="match status" value="1"/>
</dbReference>
<dbReference type="PANTHER" id="PTHR30290:SF38">
    <property type="entry name" value="D,D-DIPEPTIDE-BINDING PERIPLASMIC PROTEIN DDPA-RELATED"/>
    <property type="match status" value="1"/>
</dbReference>
<gene>
    <name evidence="6" type="ORF">JMJ56_14085</name>
</gene>
<keyword evidence="3 4" id="KW-0732">Signal</keyword>
<dbReference type="PIRSF" id="PIRSF002741">
    <property type="entry name" value="MppA"/>
    <property type="match status" value="1"/>
</dbReference>
<comment type="similarity">
    <text evidence="2">Belongs to the bacterial solute-binding protein 5 family.</text>
</comment>
<dbReference type="PANTHER" id="PTHR30290">
    <property type="entry name" value="PERIPLASMIC BINDING COMPONENT OF ABC TRANSPORTER"/>
    <property type="match status" value="1"/>
</dbReference>
<dbReference type="Gene3D" id="3.40.190.10">
    <property type="entry name" value="Periplasmic binding protein-like II"/>
    <property type="match status" value="1"/>
</dbReference>
<proteinExistence type="inferred from homology"/>
<dbReference type="InterPro" id="IPR039424">
    <property type="entry name" value="SBP_5"/>
</dbReference>
<evidence type="ECO:0000256" key="4">
    <source>
        <dbReference type="SAM" id="SignalP"/>
    </source>
</evidence>
<sequence>MPRLPRRSLLASPLAAALASPALAQAPRVLRFVPQADLAILDPIATTATVTMLHGYAVFDTLYGTDAGYRIQPQMVEGHVVEEDGRRWTLTLREGLRFHDGEPVRGRDCAASIRRWAAGDGVGAELLAATDELSAPDDRRILFRLKQPFPLLPQALGKVTAAMPAMMPERLAATDPGRPLVEMVGSGPWRFLPEERLAGARLAYARFEGYLPRPGTPSRTAGPKRVHFDRMEWHILPDPATAAAALQHREVDWLEYAGADLTRLLRRNRDLVVTAVDDRNACVLRFNHLQAPFGNPAIRRAVLPAISQADCMLAAFGEDRATWSDDAGTFLSGTPMACEDGLAPLRGPRDPAAARRALEAAGYRGEPVAILQPNDVAQLKALAEVVADALRQAGMAVEVVAADWGSIVQRRASKVPVSQGGWSIFVSGIAGAGELDPVSHLALRANGAAAWFGWPDSPRIEQLRRDWMAAADLAARQRIARDIQRQAMQDLPYVPLGEYSRVTAYRRNITDIPTGHCVFWGVRRI</sequence>
<dbReference type="EMBL" id="JAETWB010000005">
    <property type="protein sequence ID" value="MBL6079143.1"/>
    <property type="molecule type" value="Genomic_DNA"/>
</dbReference>
<evidence type="ECO:0000256" key="2">
    <source>
        <dbReference type="ARBA" id="ARBA00005695"/>
    </source>
</evidence>
<feature type="chain" id="PRO_5047328915" evidence="4">
    <location>
        <begin position="25"/>
        <end position="525"/>
    </location>
</feature>
<dbReference type="SUPFAM" id="SSF53850">
    <property type="entry name" value="Periplasmic binding protein-like II"/>
    <property type="match status" value="1"/>
</dbReference>
<protein>
    <submittedName>
        <fullName evidence="6">ABC transporter substrate-binding protein</fullName>
    </submittedName>
</protein>
<dbReference type="RefSeq" id="WP_202832395.1">
    <property type="nucleotide sequence ID" value="NZ_JAETWB010000005.1"/>
</dbReference>
<comment type="caution">
    <text evidence="6">The sequence shown here is derived from an EMBL/GenBank/DDBJ whole genome shotgun (WGS) entry which is preliminary data.</text>
</comment>
<feature type="domain" description="Solute-binding protein family 5" evidence="5">
    <location>
        <begin position="71"/>
        <end position="424"/>
    </location>
</feature>
<comment type="subcellular location">
    <subcellularLocation>
        <location evidence="1">Periplasm</location>
    </subcellularLocation>
</comment>
<name>A0ABS1U387_9PROT</name>
<dbReference type="CDD" id="cd08502">
    <property type="entry name" value="PBP2_NikA_DppA_OppA_like_16"/>
    <property type="match status" value="1"/>
</dbReference>
<dbReference type="InterPro" id="IPR030678">
    <property type="entry name" value="Peptide/Ni-bd"/>
</dbReference>
<evidence type="ECO:0000259" key="5">
    <source>
        <dbReference type="Pfam" id="PF00496"/>
    </source>
</evidence>
<feature type="signal peptide" evidence="4">
    <location>
        <begin position="1"/>
        <end position="24"/>
    </location>
</feature>
<accession>A0ABS1U387</accession>
<dbReference type="Gene3D" id="3.10.105.10">
    <property type="entry name" value="Dipeptide-binding Protein, Domain 3"/>
    <property type="match status" value="1"/>
</dbReference>
<dbReference type="Pfam" id="PF00496">
    <property type="entry name" value="SBP_bac_5"/>
    <property type="match status" value="1"/>
</dbReference>
<dbReference type="Proteomes" id="UP000660885">
    <property type="component" value="Unassembled WGS sequence"/>
</dbReference>
<reference evidence="6 7" key="1">
    <citation type="submission" date="2021-01" db="EMBL/GenBank/DDBJ databases">
        <title>Belnapia mucosa sp. nov. and Belnapia arida sp. nov., isolated from the Tabernas Desert (Almeria, Spain).</title>
        <authorList>
            <person name="Molina-Menor E."/>
            <person name="Vidal-Verdu A."/>
            <person name="Calonge A."/>
            <person name="Satari L."/>
            <person name="Pereto J."/>
            <person name="Porcar M."/>
        </authorList>
    </citation>
    <scope>NUCLEOTIDE SEQUENCE [LARGE SCALE GENOMIC DNA]</scope>
    <source>
        <strain evidence="6 7">T18</strain>
    </source>
</reference>
<keyword evidence="7" id="KW-1185">Reference proteome</keyword>
<evidence type="ECO:0000313" key="7">
    <source>
        <dbReference type="Proteomes" id="UP000660885"/>
    </source>
</evidence>
<evidence type="ECO:0000256" key="1">
    <source>
        <dbReference type="ARBA" id="ARBA00004418"/>
    </source>
</evidence>
<dbReference type="InterPro" id="IPR000914">
    <property type="entry name" value="SBP_5_dom"/>
</dbReference>